<name>A0ABN6WXU6_9BACT</name>
<evidence type="ECO:0000313" key="2">
    <source>
        <dbReference type="EMBL" id="BDY14013.1"/>
    </source>
</evidence>
<keyword evidence="3" id="KW-1185">Reference proteome</keyword>
<proteinExistence type="predicted"/>
<dbReference type="EMBL" id="AP027371">
    <property type="protein sequence ID" value="BDY14013.1"/>
    <property type="molecule type" value="Genomic_DNA"/>
</dbReference>
<keyword evidence="2" id="KW-0614">Plasmid</keyword>
<dbReference type="RefSeq" id="WP_286338072.1">
    <property type="nucleotide sequence ID" value="NZ_AP027371.1"/>
</dbReference>
<keyword evidence="1" id="KW-1133">Transmembrane helix</keyword>
<reference evidence="2 3" key="1">
    <citation type="submission" date="2023-03" db="EMBL/GenBank/DDBJ databases">
        <title>Description of Hydrogenimonas sp. ISO32.</title>
        <authorList>
            <person name="Mino S."/>
            <person name="Fukazawa S."/>
            <person name="Sawabe T."/>
        </authorList>
    </citation>
    <scope>NUCLEOTIDE SEQUENCE [LARGE SCALE GENOMIC DNA]</scope>
    <source>
        <strain evidence="2 3">ISO32</strain>
        <plasmid evidence="2 3">pISO32_1</plasmid>
    </source>
</reference>
<feature type="transmembrane region" description="Helical" evidence="1">
    <location>
        <begin position="6"/>
        <end position="27"/>
    </location>
</feature>
<keyword evidence="1" id="KW-0472">Membrane</keyword>
<geneLocation type="plasmid" evidence="2 3">
    <name>pISO32_1</name>
</geneLocation>
<protein>
    <submittedName>
        <fullName evidence="2">Uncharacterized protein</fullName>
    </submittedName>
</protein>
<sequence length="141" mass="15001">MSGGDIAVASLVTFVFIFGGVMISNFIKSAESGVKLLGTLGNYHVLDDGHKIYLSLDKFNTMNAMPISNINFNASAAGSMSMSSSGLANNLVDGFTQALGSLNILFIGENGNTISVNVPNNAQKAALIQYIQQKLFQRNMM</sequence>
<keyword evidence="1" id="KW-0812">Transmembrane</keyword>
<accession>A0ABN6WXU6</accession>
<dbReference type="Proteomes" id="UP001321445">
    <property type="component" value="Plasmid pISO32_1"/>
</dbReference>
<organism evidence="2 3">
    <name type="scientific">Hydrogenimonas cancrithermarum</name>
    <dbReference type="NCBI Taxonomy" id="2993563"/>
    <lineage>
        <taxon>Bacteria</taxon>
        <taxon>Pseudomonadati</taxon>
        <taxon>Campylobacterota</taxon>
        <taxon>Epsilonproteobacteria</taxon>
        <taxon>Campylobacterales</taxon>
        <taxon>Hydrogenimonadaceae</taxon>
        <taxon>Hydrogenimonas</taxon>
    </lineage>
</organism>
<evidence type="ECO:0000313" key="3">
    <source>
        <dbReference type="Proteomes" id="UP001321445"/>
    </source>
</evidence>
<evidence type="ECO:0000256" key="1">
    <source>
        <dbReference type="SAM" id="Phobius"/>
    </source>
</evidence>
<gene>
    <name evidence="2" type="ORF">HCR_23260</name>
</gene>